<gene>
    <name evidence="1" type="ORF">GPM19_12175</name>
</gene>
<dbReference type="RefSeq" id="WP_202114825.1">
    <property type="nucleotide sequence ID" value="NZ_WTKP01000008.1"/>
</dbReference>
<keyword evidence="2" id="KW-1185">Reference proteome</keyword>
<sequence>MRICLVSETWSPEINGVAHTLRPDVISLATQGPLSWADIADQFLSYLDHAREAYHATPYSCSV</sequence>
<accession>A0A7X3H3G2</accession>
<protein>
    <submittedName>
        <fullName evidence="1">Uncharacterized protein</fullName>
    </submittedName>
</protein>
<dbReference type="Proteomes" id="UP000437638">
    <property type="component" value="Unassembled WGS sequence"/>
</dbReference>
<comment type="caution">
    <text evidence="1">The sequence shown here is derived from an EMBL/GenBank/DDBJ whole genome shotgun (WGS) entry which is preliminary data.</text>
</comment>
<evidence type="ECO:0000313" key="2">
    <source>
        <dbReference type="Proteomes" id="UP000437638"/>
    </source>
</evidence>
<dbReference type="EMBL" id="WTKP01000008">
    <property type="protein sequence ID" value="MWJ28943.1"/>
    <property type="molecule type" value="Genomic_DNA"/>
</dbReference>
<reference evidence="1 2" key="1">
    <citation type="submission" date="2019-12" db="EMBL/GenBank/DDBJ databases">
        <title>Halomonas rutogse sp. nov. isolated from two lakes on Tibetan Plateau.</title>
        <authorList>
            <person name="Gao P."/>
        </authorList>
    </citation>
    <scope>NUCLEOTIDE SEQUENCE [LARGE SCALE GENOMIC DNA]</scope>
    <source>
        <strain evidence="1 2">ZH2S</strain>
    </source>
</reference>
<organism evidence="1 2">
    <name type="scientific">Vreelandella zhuhanensis</name>
    <dbReference type="NCBI Taxonomy" id="2684210"/>
    <lineage>
        <taxon>Bacteria</taxon>
        <taxon>Pseudomonadati</taxon>
        <taxon>Pseudomonadota</taxon>
        <taxon>Gammaproteobacteria</taxon>
        <taxon>Oceanospirillales</taxon>
        <taxon>Halomonadaceae</taxon>
        <taxon>Vreelandella</taxon>
    </lineage>
</organism>
<evidence type="ECO:0000313" key="1">
    <source>
        <dbReference type="EMBL" id="MWJ28943.1"/>
    </source>
</evidence>
<dbReference type="AlphaFoldDB" id="A0A7X3H3G2"/>
<name>A0A7X3H3G2_9GAMM</name>
<proteinExistence type="predicted"/>